<comment type="cofactor">
    <cofactor evidence="1 8">
        <name>Mg(2+)</name>
        <dbReference type="ChEBI" id="CHEBI:18420"/>
    </cofactor>
</comment>
<feature type="binding site" evidence="8">
    <location>
        <position position="95"/>
    </location>
    <ligand>
        <name>Mg(2+)</name>
        <dbReference type="ChEBI" id="CHEBI:18420"/>
    </ligand>
</feature>
<evidence type="ECO:0000256" key="8">
    <source>
        <dbReference type="HAMAP-Rule" id="MF_00265"/>
    </source>
</evidence>
<dbReference type="InterPro" id="IPR022907">
    <property type="entry name" value="VapC_family"/>
</dbReference>
<dbReference type="SUPFAM" id="SSF88723">
    <property type="entry name" value="PIN domain-like"/>
    <property type="match status" value="1"/>
</dbReference>
<evidence type="ECO:0000256" key="3">
    <source>
        <dbReference type="ARBA" id="ARBA00022722"/>
    </source>
</evidence>
<dbReference type="EC" id="3.1.-.-" evidence="8"/>
<feature type="domain" description="PIN" evidence="9">
    <location>
        <begin position="6"/>
        <end position="112"/>
    </location>
</feature>
<dbReference type="Gene3D" id="3.40.50.1010">
    <property type="entry name" value="5'-nuclease"/>
    <property type="match status" value="1"/>
</dbReference>
<dbReference type="HAMAP" id="MF_00265">
    <property type="entry name" value="VapC_Nob1"/>
    <property type="match status" value="1"/>
</dbReference>
<keyword evidence="4 8" id="KW-0479">Metal-binding</keyword>
<dbReference type="EMBL" id="CAADFD010000085">
    <property type="protein sequence ID" value="VFJ63642.1"/>
    <property type="molecule type" value="Genomic_DNA"/>
</dbReference>
<reference evidence="10" key="1">
    <citation type="submission" date="2019-02" db="EMBL/GenBank/DDBJ databases">
        <authorList>
            <person name="Gruber-Vodicka R. H."/>
            <person name="Seah K. B. B."/>
        </authorList>
    </citation>
    <scope>NUCLEOTIDE SEQUENCE</scope>
    <source>
        <strain evidence="10">BECK_BZ106</strain>
    </source>
</reference>
<keyword evidence="8" id="KW-0800">Toxin</keyword>
<dbReference type="CDD" id="cd18741">
    <property type="entry name" value="PIN_VapC4-5_FitB-like"/>
    <property type="match status" value="1"/>
</dbReference>
<evidence type="ECO:0000256" key="2">
    <source>
        <dbReference type="ARBA" id="ARBA00022649"/>
    </source>
</evidence>
<keyword evidence="2 8" id="KW-1277">Toxin-antitoxin system</keyword>
<dbReference type="Pfam" id="PF01850">
    <property type="entry name" value="PIN"/>
    <property type="match status" value="1"/>
</dbReference>
<sequence>MGVVSVLFDTDVLIWVQRGNPNAARVLRDSTELAISIFTYMELQQSARNKEALKIVGSFIKTMNFLVLPLTPEIGHRASNYVEKYTLAHAVRAGDAIIAATAFENDMTLCTGNVKHFTPIEKLRIEEFRAG</sequence>
<accession>A0A450TAD2</accession>
<organism evidence="10">
    <name type="scientific">Candidatus Kentrum sp. FW</name>
    <dbReference type="NCBI Taxonomy" id="2126338"/>
    <lineage>
        <taxon>Bacteria</taxon>
        <taxon>Pseudomonadati</taxon>
        <taxon>Pseudomonadota</taxon>
        <taxon>Gammaproteobacteria</taxon>
        <taxon>Candidatus Kentrum</taxon>
    </lineage>
</organism>
<keyword evidence="6 8" id="KW-0460">Magnesium</keyword>
<dbReference type="InterPro" id="IPR002716">
    <property type="entry name" value="PIN_dom"/>
</dbReference>
<dbReference type="AlphaFoldDB" id="A0A450TAD2"/>
<evidence type="ECO:0000256" key="6">
    <source>
        <dbReference type="ARBA" id="ARBA00022842"/>
    </source>
</evidence>
<dbReference type="InterPro" id="IPR050556">
    <property type="entry name" value="Type_II_TA_system_RNase"/>
</dbReference>
<evidence type="ECO:0000259" key="9">
    <source>
        <dbReference type="Pfam" id="PF01850"/>
    </source>
</evidence>
<dbReference type="PANTHER" id="PTHR33653:SF1">
    <property type="entry name" value="RIBONUCLEASE VAPC2"/>
    <property type="match status" value="1"/>
</dbReference>
<name>A0A450TAD2_9GAMM</name>
<evidence type="ECO:0000256" key="4">
    <source>
        <dbReference type="ARBA" id="ARBA00022723"/>
    </source>
</evidence>
<evidence type="ECO:0000256" key="7">
    <source>
        <dbReference type="ARBA" id="ARBA00038093"/>
    </source>
</evidence>
<evidence type="ECO:0000313" key="10">
    <source>
        <dbReference type="EMBL" id="VFJ63642.1"/>
    </source>
</evidence>
<dbReference type="GO" id="GO:0004540">
    <property type="term" value="F:RNA nuclease activity"/>
    <property type="evidence" value="ECO:0007669"/>
    <property type="project" value="InterPro"/>
</dbReference>
<comment type="function">
    <text evidence="8">Toxic component of a toxin-antitoxin (TA) system. An RNase.</text>
</comment>
<proteinExistence type="inferred from homology"/>
<dbReference type="InterPro" id="IPR029060">
    <property type="entry name" value="PIN-like_dom_sf"/>
</dbReference>
<dbReference type="GO" id="GO:0000287">
    <property type="term" value="F:magnesium ion binding"/>
    <property type="evidence" value="ECO:0007669"/>
    <property type="project" value="UniProtKB-UniRule"/>
</dbReference>
<dbReference type="GO" id="GO:0016787">
    <property type="term" value="F:hydrolase activity"/>
    <property type="evidence" value="ECO:0007669"/>
    <property type="project" value="UniProtKB-KW"/>
</dbReference>
<feature type="binding site" evidence="8">
    <location>
        <position position="9"/>
    </location>
    <ligand>
        <name>Mg(2+)</name>
        <dbReference type="ChEBI" id="CHEBI:18420"/>
    </ligand>
</feature>
<comment type="similarity">
    <text evidence="7 8">Belongs to the PINc/VapC protein family.</text>
</comment>
<keyword evidence="3 8" id="KW-0540">Nuclease</keyword>
<protein>
    <recommendedName>
        <fullName evidence="8">Ribonuclease VapC</fullName>
        <shortName evidence="8">RNase VapC</shortName>
        <ecNumber evidence="8">3.1.-.-</ecNumber>
    </recommendedName>
    <alternativeName>
        <fullName evidence="8">Toxin VapC</fullName>
    </alternativeName>
</protein>
<keyword evidence="5 8" id="KW-0378">Hydrolase</keyword>
<evidence type="ECO:0000256" key="5">
    <source>
        <dbReference type="ARBA" id="ARBA00022801"/>
    </source>
</evidence>
<evidence type="ECO:0000256" key="1">
    <source>
        <dbReference type="ARBA" id="ARBA00001946"/>
    </source>
</evidence>
<dbReference type="GO" id="GO:0090729">
    <property type="term" value="F:toxin activity"/>
    <property type="evidence" value="ECO:0007669"/>
    <property type="project" value="UniProtKB-KW"/>
</dbReference>
<gene>
    <name evidence="8" type="primary">vapC</name>
    <name evidence="10" type="ORF">BECKFW1821B_GA0114236_108516</name>
</gene>
<dbReference type="PANTHER" id="PTHR33653">
    <property type="entry name" value="RIBONUCLEASE VAPC2"/>
    <property type="match status" value="1"/>
</dbReference>